<evidence type="ECO:0000256" key="1">
    <source>
        <dbReference type="ARBA" id="ARBA00004340"/>
    </source>
</evidence>
<dbReference type="GO" id="GO:0005737">
    <property type="term" value="C:cytoplasm"/>
    <property type="evidence" value="ECO:0007669"/>
    <property type="project" value="TreeGrafter"/>
</dbReference>
<dbReference type="RefSeq" id="XP_013404520.2">
    <property type="nucleotide sequence ID" value="XM_013549066.2"/>
</dbReference>
<evidence type="ECO:0000256" key="5">
    <source>
        <dbReference type="ARBA" id="ARBA00022553"/>
    </source>
</evidence>
<dbReference type="GO" id="GO:0012506">
    <property type="term" value="C:vesicle membrane"/>
    <property type="evidence" value="ECO:0007669"/>
    <property type="project" value="TreeGrafter"/>
</dbReference>
<dbReference type="InterPro" id="IPR001464">
    <property type="entry name" value="Annexin"/>
</dbReference>
<dbReference type="Proteomes" id="UP000085678">
    <property type="component" value="Unplaced"/>
</dbReference>
<evidence type="ECO:0000256" key="6">
    <source>
        <dbReference type="ARBA" id="ARBA00022723"/>
    </source>
</evidence>
<dbReference type="GO" id="GO:0043657">
    <property type="term" value="C:host cell"/>
    <property type="evidence" value="ECO:0007669"/>
    <property type="project" value="UniProtKB-SubCell"/>
</dbReference>
<sequence length="580" mass="65652">MGGMGMGGMGMSGMMGTMGAMMDSAFNVNNLPQFGMQAGPQNNMFQMSNFQGGHQATQQHVQHIQQQYQHQYQQNYQQGQSQQMQGAAPQAPMQIPPSMQARAYNQQLSNAGMFSMSHEMQIEAGLIEEDEHRVRRKQKSKKWKDEDEEPVDEDAEKERLKQELEEMKKQQEEVRKKLADNKELSEKLRALFVKGLQRCLAVSGTLDPTEGTVKPMLVYPSDNEDPVVLWSKSSDYGDVSGKKWSSEDDCAYLREALKGLGTNEDAVIHIVATRCNSQRQELKLKYKTMYGRDLIEDIKSELSGDFREAVMACFVKPAEYDAWSIKEAIYGLGTDEASLIEILMTRTNPQIKEILAVYADVASPNRKVTGSLLEKDITDDTSGDFKRLLISAAQGNRDELTITEDAVEEILLDDAPTGQFRINFSKLVDVDKCKRDAAILYKAGEDRWGTDEEAFNRIFSVRNYYELRHTWDEYVKLSQRDILNSVDRETSGDFKAGLKAIVMNIRCRPMFFAERLKASMKGLGTDDKTLIRIIVSRSEIDMVQIKAAFLALTGQTLWNWIKSDCSGDYKKLLQAIVGRD</sequence>
<dbReference type="FunFam" id="1.10.220.10:FF:000001">
    <property type="entry name" value="Annexin"/>
    <property type="match status" value="1"/>
</dbReference>
<comment type="subunit">
    <text evidence="4">Homodimer.</text>
</comment>
<dbReference type="FunFam" id="1.10.220.10:FF:000002">
    <property type="entry name" value="Annexin"/>
    <property type="match status" value="1"/>
</dbReference>
<evidence type="ECO:0000256" key="15">
    <source>
        <dbReference type="SAM" id="MobiDB-lite"/>
    </source>
</evidence>
<comment type="subcellular location">
    <subcellularLocation>
        <location evidence="1">Host cell</location>
    </subcellularLocation>
    <subcellularLocation>
        <location evidence="2">Secreted</location>
        <location evidence="2">Extracellular exosome</location>
    </subcellularLocation>
    <subcellularLocation>
        <location evidence="13">Tegument</location>
    </subcellularLocation>
</comment>
<dbReference type="GO" id="GO:0005509">
    <property type="term" value="F:calcium ion binding"/>
    <property type="evidence" value="ECO:0007669"/>
    <property type="project" value="InterPro"/>
</dbReference>
<dbReference type="InterPro" id="IPR018502">
    <property type="entry name" value="Annexin_repeat"/>
</dbReference>
<feature type="region of interest" description="Disordered" evidence="15">
    <location>
        <begin position="132"/>
        <end position="159"/>
    </location>
</feature>
<comment type="function">
    <text evidence="12">Involved in reproduction of the worm. Involved in host-parasite interaction. Delivered into the host cell by means of parasite exosomes. Binds to acidic phospholipid membranes in a calcium-dependent manner in vitro. Causes aggregation of liposomes in the presence of calcium, but not in its absence. Likely to promote membrane fusion. May provide structural integrity within the tegument.</text>
</comment>
<dbReference type="InParanoid" id="A0A1S3J289"/>
<dbReference type="GO" id="GO:0005544">
    <property type="term" value="F:calcium-dependent phospholipid binding"/>
    <property type="evidence" value="ECO:0007669"/>
    <property type="project" value="UniProtKB-KW"/>
</dbReference>
<feature type="compositionally biased region" description="Acidic residues" evidence="15">
    <location>
        <begin position="146"/>
        <end position="155"/>
    </location>
</feature>
<evidence type="ECO:0000256" key="4">
    <source>
        <dbReference type="ARBA" id="ARBA00011738"/>
    </source>
</evidence>
<keyword evidence="8 14" id="KW-0106">Calcium</keyword>
<comment type="similarity">
    <text evidence="3 14">Belongs to the annexin family.</text>
</comment>
<dbReference type="PANTHER" id="PTHR10502">
    <property type="entry name" value="ANNEXIN"/>
    <property type="match status" value="1"/>
</dbReference>
<keyword evidence="9 14" id="KW-0041">Annexin</keyword>
<dbReference type="SMART" id="SM00335">
    <property type="entry name" value="ANX"/>
    <property type="match status" value="4"/>
</dbReference>
<keyword evidence="6" id="KW-0479">Metal-binding</keyword>
<dbReference type="KEGG" id="lak:106169575"/>
<comment type="function">
    <text evidence="11">Calcium/phospholipid-binding protein which promotes membrane fusion and is involved in exocytosis.</text>
</comment>
<evidence type="ECO:0000256" key="3">
    <source>
        <dbReference type="ARBA" id="ARBA00007831"/>
    </source>
</evidence>
<dbReference type="GO" id="GO:0001786">
    <property type="term" value="F:phosphatidylserine binding"/>
    <property type="evidence" value="ECO:0007669"/>
    <property type="project" value="TreeGrafter"/>
</dbReference>
<evidence type="ECO:0000256" key="7">
    <source>
        <dbReference type="ARBA" id="ARBA00022737"/>
    </source>
</evidence>
<dbReference type="Pfam" id="PF00191">
    <property type="entry name" value="Annexin"/>
    <property type="match status" value="4"/>
</dbReference>
<dbReference type="FunFam" id="1.10.220.10:FF:000005">
    <property type="entry name" value="Annexin"/>
    <property type="match status" value="1"/>
</dbReference>
<dbReference type="FunFam" id="1.10.220.10:FF:000003">
    <property type="entry name" value="Annexin"/>
    <property type="match status" value="1"/>
</dbReference>
<evidence type="ECO:0000313" key="16">
    <source>
        <dbReference type="Proteomes" id="UP000085678"/>
    </source>
</evidence>
<accession>A0A1S3J289</accession>
<evidence type="ECO:0000256" key="13">
    <source>
        <dbReference type="ARBA" id="ARBA00060393"/>
    </source>
</evidence>
<keyword evidence="10 14" id="KW-0111">Calcium/phospholipid-binding</keyword>
<evidence type="ECO:0000256" key="12">
    <source>
        <dbReference type="ARBA" id="ARBA00059330"/>
    </source>
</evidence>
<evidence type="ECO:0000313" key="17">
    <source>
        <dbReference type="RefSeq" id="XP_013404520.2"/>
    </source>
</evidence>
<dbReference type="GO" id="GO:0005634">
    <property type="term" value="C:nucleus"/>
    <property type="evidence" value="ECO:0007669"/>
    <property type="project" value="TreeGrafter"/>
</dbReference>
<protein>
    <recommendedName>
        <fullName evidence="14">Annexin</fullName>
    </recommendedName>
</protein>
<dbReference type="PROSITE" id="PS51897">
    <property type="entry name" value="ANNEXIN_2"/>
    <property type="match status" value="4"/>
</dbReference>
<evidence type="ECO:0000256" key="8">
    <source>
        <dbReference type="ARBA" id="ARBA00022837"/>
    </source>
</evidence>
<reference evidence="17" key="1">
    <citation type="submission" date="2025-08" db="UniProtKB">
        <authorList>
            <consortium name="RefSeq"/>
        </authorList>
    </citation>
    <scope>IDENTIFICATION</scope>
    <source>
        <tissue evidence="17">Gonads</tissue>
    </source>
</reference>
<dbReference type="AlphaFoldDB" id="A0A1S3J289"/>
<evidence type="ECO:0000256" key="14">
    <source>
        <dbReference type="RuleBase" id="RU003540"/>
    </source>
</evidence>
<dbReference type="InterPro" id="IPR037104">
    <property type="entry name" value="Annexin_sf"/>
</dbReference>
<comment type="domain">
    <text evidence="14">A pair of annexin repeats may form one binding site for calcium and phospholipid.</text>
</comment>
<keyword evidence="16" id="KW-1185">Reference proteome</keyword>
<evidence type="ECO:0000256" key="9">
    <source>
        <dbReference type="ARBA" id="ARBA00023216"/>
    </source>
</evidence>
<evidence type="ECO:0000256" key="11">
    <source>
        <dbReference type="ARBA" id="ARBA00037210"/>
    </source>
</evidence>
<keyword evidence="7 14" id="KW-0677">Repeat</keyword>
<dbReference type="SUPFAM" id="SSF47874">
    <property type="entry name" value="Annexin"/>
    <property type="match status" value="1"/>
</dbReference>
<gene>
    <name evidence="17" type="primary">LOC106169575</name>
</gene>
<proteinExistence type="inferred from homology"/>
<dbReference type="PROSITE" id="PS00223">
    <property type="entry name" value="ANNEXIN_1"/>
    <property type="match status" value="1"/>
</dbReference>
<organism evidence="16 17">
    <name type="scientific">Lingula anatina</name>
    <name type="common">Brachiopod</name>
    <name type="synonym">Lingula unguis</name>
    <dbReference type="NCBI Taxonomy" id="7574"/>
    <lineage>
        <taxon>Eukaryota</taxon>
        <taxon>Metazoa</taxon>
        <taxon>Spiralia</taxon>
        <taxon>Lophotrochozoa</taxon>
        <taxon>Brachiopoda</taxon>
        <taxon>Linguliformea</taxon>
        <taxon>Lingulata</taxon>
        <taxon>Lingulida</taxon>
        <taxon>Linguloidea</taxon>
        <taxon>Lingulidae</taxon>
        <taxon>Lingula</taxon>
    </lineage>
</organism>
<dbReference type="OrthoDB" id="37886at2759"/>
<dbReference type="GO" id="GO:0005576">
    <property type="term" value="C:extracellular region"/>
    <property type="evidence" value="ECO:0007669"/>
    <property type="project" value="UniProtKB-SubCell"/>
</dbReference>
<keyword evidence="5" id="KW-0597">Phosphoprotein</keyword>
<evidence type="ECO:0000256" key="10">
    <source>
        <dbReference type="ARBA" id="ARBA00023302"/>
    </source>
</evidence>
<name>A0A1S3J289_LINAN</name>
<evidence type="ECO:0000256" key="2">
    <source>
        <dbReference type="ARBA" id="ARBA00004550"/>
    </source>
</evidence>
<dbReference type="GO" id="GO:0005886">
    <property type="term" value="C:plasma membrane"/>
    <property type="evidence" value="ECO:0007669"/>
    <property type="project" value="TreeGrafter"/>
</dbReference>
<dbReference type="GeneID" id="106169575"/>
<dbReference type="Gene3D" id="1.10.220.10">
    <property type="entry name" value="Annexin"/>
    <property type="match status" value="4"/>
</dbReference>
<dbReference type="PANTHER" id="PTHR10502:SF239">
    <property type="entry name" value="ANNEXIN A7"/>
    <property type="match status" value="1"/>
</dbReference>
<dbReference type="InterPro" id="IPR018252">
    <property type="entry name" value="Annexin_repeat_CS"/>
</dbReference>
<dbReference type="PRINTS" id="PR00196">
    <property type="entry name" value="ANNEXIN"/>
</dbReference>